<dbReference type="SUPFAM" id="SSF53187">
    <property type="entry name" value="Zn-dependent exopeptidases"/>
    <property type="match status" value="1"/>
</dbReference>
<dbReference type="InterPro" id="IPR050821">
    <property type="entry name" value="Cytosolic_carboxypeptidase"/>
</dbReference>
<evidence type="ECO:0000313" key="8">
    <source>
        <dbReference type="Proteomes" id="UP001530377"/>
    </source>
</evidence>
<evidence type="ECO:0000313" key="7">
    <source>
        <dbReference type="EMBL" id="KAL3817394.1"/>
    </source>
</evidence>
<name>A0ABD3RYS5_9STRA</name>
<sequence length="555" mass="61322">MMRTTMVVVLLLLATSRKPSRGIVLARGFRFPSSFSSSSSSSSSPSSSFVITGRGGGHRWPSGSHRRLAPSSATSLNTSDDMISISDAYDGGNGEFSSARMIDDNNDQDECDCDLVVCIKIRPDPFRSTLNEKLFIDYKRKSVRVRYVIENAGDASYADAYAGYSTFVTRKSTPFDPHGWERTSDTSYDDGKLSWTHVHEFPPDNDDGGGVSIGRSRGRTAYFAYFPPYSYERHLGLISRCEDVRGCTVTSLGRSLNGREIDCVSFGNGPRTCWIIHRQHPGETMASFFAEGLLTRLLGIDIDDDNDGGGGIGSGIDVVARDAREMYTFHVVPNVNPDGSALGYLRTNAVGSNLNREWCPSPAPPVVKDDRAREGGIDMYEAPTLERSPEAYHVLREMDRTGVDAFLDVHGDEGLPFVFLAGSQGTSVWGKRLECLHGTFLSSYERCNRDVQCRVSYDPDAPGEGMRNICSNQIAERFNCFSGTLEMPFKECWSDGNGISRGEGDKAGWGPERARRLGASVLEALCYIWPYLRDDGEFWEGLPKEDAYINPSSRY</sequence>
<dbReference type="AlphaFoldDB" id="A0ABD3RYS5"/>
<feature type="compositionally biased region" description="Low complexity" evidence="4">
    <location>
        <begin position="33"/>
        <end position="49"/>
    </location>
</feature>
<protein>
    <recommendedName>
        <fullName evidence="6">Peptidase M14 domain-containing protein</fullName>
    </recommendedName>
</protein>
<feature type="domain" description="Peptidase M14" evidence="6">
    <location>
        <begin position="227"/>
        <end position="532"/>
    </location>
</feature>
<dbReference type="PROSITE" id="PS52035">
    <property type="entry name" value="PEPTIDASE_M14"/>
    <property type="match status" value="1"/>
</dbReference>
<dbReference type="PANTHER" id="PTHR12756:SF11">
    <property type="entry name" value="CYTOSOLIC CARBOXYPEPTIDASE 1"/>
    <property type="match status" value="1"/>
</dbReference>
<keyword evidence="5" id="KW-0732">Signal</keyword>
<dbReference type="InterPro" id="IPR000834">
    <property type="entry name" value="Peptidase_M14"/>
</dbReference>
<evidence type="ECO:0000256" key="2">
    <source>
        <dbReference type="ARBA" id="ARBA00005988"/>
    </source>
</evidence>
<dbReference type="Gene3D" id="3.40.630.10">
    <property type="entry name" value="Zn peptidases"/>
    <property type="match status" value="1"/>
</dbReference>
<evidence type="ECO:0000256" key="3">
    <source>
        <dbReference type="PROSITE-ProRule" id="PRU01379"/>
    </source>
</evidence>
<dbReference type="EMBL" id="JALLPB020000105">
    <property type="protein sequence ID" value="KAL3817394.1"/>
    <property type="molecule type" value="Genomic_DNA"/>
</dbReference>
<dbReference type="Gene3D" id="2.60.40.3120">
    <property type="match status" value="1"/>
</dbReference>
<organism evidence="7 8">
    <name type="scientific">Cyclostephanos tholiformis</name>
    <dbReference type="NCBI Taxonomy" id="382380"/>
    <lineage>
        <taxon>Eukaryota</taxon>
        <taxon>Sar</taxon>
        <taxon>Stramenopiles</taxon>
        <taxon>Ochrophyta</taxon>
        <taxon>Bacillariophyta</taxon>
        <taxon>Coscinodiscophyceae</taxon>
        <taxon>Thalassiosirophycidae</taxon>
        <taxon>Stephanodiscales</taxon>
        <taxon>Stephanodiscaceae</taxon>
        <taxon>Cyclostephanos</taxon>
    </lineage>
</organism>
<dbReference type="Pfam" id="PF18027">
    <property type="entry name" value="Pepdidase_M14_N"/>
    <property type="match status" value="1"/>
</dbReference>
<evidence type="ECO:0000256" key="4">
    <source>
        <dbReference type="SAM" id="MobiDB-lite"/>
    </source>
</evidence>
<gene>
    <name evidence="7" type="ORF">ACHAXA_011023</name>
</gene>
<accession>A0ABD3RYS5</accession>
<feature type="signal peptide" evidence="5">
    <location>
        <begin position="1"/>
        <end position="22"/>
    </location>
</feature>
<dbReference type="Pfam" id="PF00246">
    <property type="entry name" value="Peptidase_M14"/>
    <property type="match status" value="1"/>
</dbReference>
<evidence type="ECO:0000256" key="1">
    <source>
        <dbReference type="ARBA" id="ARBA00001947"/>
    </source>
</evidence>
<evidence type="ECO:0000259" key="6">
    <source>
        <dbReference type="PROSITE" id="PS52035"/>
    </source>
</evidence>
<dbReference type="InterPro" id="IPR040626">
    <property type="entry name" value="Pepdidase_M14_N"/>
</dbReference>
<feature type="region of interest" description="Disordered" evidence="4">
    <location>
        <begin position="33"/>
        <end position="75"/>
    </location>
</feature>
<feature type="active site" description="Proton donor/acceptor" evidence="3">
    <location>
        <position position="486"/>
    </location>
</feature>
<comment type="similarity">
    <text evidence="2 3">Belongs to the peptidase M14 family.</text>
</comment>
<reference evidence="7 8" key="1">
    <citation type="submission" date="2024-10" db="EMBL/GenBank/DDBJ databases">
        <title>Updated reference genomes for cyclostephanoid diatoms.</title>
        <authorList>
            <person name="Roberts W.R."/>
            <person name="Alverson A.J."/>
        </authorList>
    </citation>
    <scope>NUCLEOTIDE SEQUENCE [LARGE SCALE GENOMIC DNA]</scope>
    <source>
        <strain evidence="7 8">AJA228-03</strain>
    </source>
</reference>
<feature type="chain" id="PRO_5044843148" description="Peptidase M14 domain-containing protein" evidence="5">
    <location>
        <begin position="23"/>
        <end position="555"/>
    </location>
</feature>
<proteinExistence type="inferred from homology"/>
<evidence type="ECO:0000256" key="5">
    <source>
        <dbReference type="SAM" id="SignalP"/>
    </source>
</evidence>
<dbReference type="Proteomes" id="UP001530377">
    <property type="component" value="Unassembled WGS sequence"/>
</dbReference>
<dbReference type="PANTHER" id="PTHR12756">
    <property type="entry name" value="CYTOSOLIC CARBOXYPEPTIDASE"/>
    <property type="match status" value="1"/>
</dbReference>
<comment type="caution">
    <text evidence="7">The sequence shown here is derived from an EMBL/GenBank/DDBJ whole genome shotgun (WGS) entry which is preliminary data.</text>
</comment>
<dbReference type="CDD" id="cd06234">
    <property type="entry name" value="M14_PaCCP-like"/>
    <property type="match status" value="1"/>
</dbReference>
<comment type="cofactor">
    <cofactor evidence="1">
        <name>Zn(2+)</name>
        <dbReference type="ChEBI" id="CHEBI:29105"/>
    </cofactor>
</comment>
<keyword evidence="8" id="KW-1185">Reference proteome</keyword>